<name>A0A1I2JXT5_9GAMM</name>
<comment type="pathway">
    <text evidence="2">Porphyrin-containing compound metabolism; protoporphyrin-IX biosynthesis; 5-aminolevulinate from L-glutamyl-tRNA(Glu): step 2/2.</text>
</comment>
<evidence type="ECO:0000313" key="8">
    <source>
        <dbReference type="EMBL" id="SFF59354.1"/>
    </source>
</evidence>
<evidence type="ECO:0000313" key="9">
    <source>
        <dbReference type="Proteomes" id="UP000199771"/>
    </source>
</evidence>
<dbReference type="SUPFAM" id="SSF53383">
    <property type="entry name" value="PLP-dependent transferases"/>
    <property type="match status" value="1"/>
</dbReference>
<dbReference type="Gene3D" id="3.40.640.10">
    <property type="entry name" value="Type I PLP-dependent aspartate aminotransferase-like (Major domain)"/>
    <property type="match status" value="1"/>
</dbReference>
<accession>A0A1I2JXT5</accession>
<dbReference type="InterPro" id="IPR015421">
    <property type="entry name" value="PyrdxlP-dep_Trfase_major"/>
</dbReference>
<evidence type="ECO:0000256" key="3">
    <source>
        <dbReference type="ARBA" id="ARBA00008981"/>
    </source>
</evidence>
<keyword evidence="6 7" id="KW-0627">Porphyrin biosynthesis</keyword>
<reference evidence="8 9" key="1">
    <citation type="submission" date="2016-10" db="EMBL/GenBank/DDBJ databases">
        <authorList>
            <person name="de Groot N.N."/>
        </authorList>
    </citation>
    <scope>NUCLEOTIDE SEQUENCE [LARGE SCALE GENOMIC DNA]</scope>
    <source>
        <strain evidence="8 9">DSM 23609</strain>
    </source>
</reference>
<comment type="subcellular location">
    <subcellularLocation>
        <location evidence="7">Cytoplasm</location>
    </subcellularLocation>
</comment>
<dbReference type="InterPro" id="IPR049704">
    <property type="entry name" value="Aminotrans_3_PPA_site"/>
</dbReference>
<comment type="cofactor">
    <cofactor evidence="1 7">
        <name>pyridoxal 5'-phosphate</name>
        <dbReference type="ChEBI" id="CHEBI:597326"/>
    </cofactor>
</comment>
<sequence>MLTPPPTKPPKNTRSEALFARAQNAIPGGVNSPVRAFRAVGGTPRFIAAASGAWLTDADGRRYIDYVGSWGPMILGHGHPAVVAAIQAQAQIGVSYGAPTELEVEMAELLCARVPGMEMVRMCNSGTEATMSALRLARGHTGRDGIIKFEGCYHGHGDALLVKAGSGLLTFGVPTSPGVPADMARHTLIAQYNDLDSVQRLFEAHPQGIAAVIVEPVAGNMNCVLPAPGFLEGLRQLCDRYGAVLIFDEVMTGFRVGPRGASGRYGVTPDLTTLGKIIGGGLPVGAFGGRRAIMSQLAPTGPVYQAGTLSGNPLAMAAGLAVLRQLDDEALYARLEQTTAELLAGLRRAAARAGVPLATTQAGSMFGLYFTDGEPPRRFTEVMACDANAFKRFFHAMLERGIYLAPSAYEAGFVSAAHGADEIRRTLEAADAAFAALACAA</sequence>
<dbReference type="InterPro" id="IPR005814">
    <property type="entry name" value="Aminotrans_3"/>
</dbReference>
<dbReference type="Pfam" id="PF00202">
    <property type="entry name" value="Aminotran_3"/>
    <property type="match status" value="1"/>
</dbReference>
<organism evidence="8 9">
    <name type="scientific">Fontimonas thermophila</name>
    <dbReference type="NCBI Taxonomy" id="1076937"/>
    <lineage>
        <taxon>Bacteria</taxon>
        <taxon>Pseudomonadati</taxon>
        <taxon>Pseudomonadota</taxon>
        <taxon>Gammaproteobacteria</taxon>
        <taxon>Nevskiales</taxon>
        <taxon>Nevskiaceae</taxon>
        <taxon>Fontimonas</taxon>
    </lineage>
</organism>
<feature type="modified residue" description="N6-(pyridoxal phosphate)lysine" evidence="7">
    <location>
        <position position="276"/>
    </location>
</feature>
<evidence type="ECO:0000256" key="6">
    <source>
        <dbReference type="ARBA" id="ARBA00023244"/>
    </source>
</evidence>
<dbReference type="InterPro" id="IPR015424">
    <property type="entry name" value="PyrdxlP-dep_Trfase"/>
</dbReference>
<dbReference type="EC" id="5.4.3.8" evidence="7"/>
<dbReference type="FunFam" id="3.40.640.10:FF:000021">
    <property type="entry name" value="Glutamate-1-semialdehyde 2,1-aminomutase"/>
    <property type="match status" value="1"/>
</dbReference>
<evidence type="ECO:0000256" key="2">
    <source>
        <dbReference type="ARBA" id="ARBA00004819"/>
    </source>
</evidence>
<comment type="subunit">
    <text evidence="7">Homodimer.</text>
</comment>
<protein>
    <recommendedName>
        <fullName evidence="7">Glutamate-1-semialdehyde 2,1-aminomutase</fullName>
        <shortName evidence="7">GSA</shortName>
        <ecNumber evidence="7">5.4.3.8</ecNumber>
    </recommendedName>
    <alternativeName>
        <fullName evidence="7">Glutamate-1-semialdehyde aminotransferase</fullName>
        <shortName evidence="7">GSA-AT</shortName>
    </alternativeName>
</protein>
<dbReference type="EMBL" id="FOOC01000011">
    <property type="protein sequence ID" value="SFF59354.1"/>
    <property type="molecule type" value="Genomic_DNA"/>
</dbReference>
<dbReference type="NCBIfam" id="NF000818">
    <property type="entry name" value="PRK00062.1"/>
    <property type="match status" value="1"/>
</dbReference>
<dbReference type="Gene3D" id="3.90.1150.10">
    <property type="entry name" value="Aspartate Aminotransferase, domain 1"/>
    <property type="match status" value="1"/>
</dbReference>
<comment type="catalytic activity">
    <reaction evidence="7">
        <text>(S)-4-amino-5-oxopentanoate = 5-aminolevulinate</text>
        <dbReference type="Rhea" id="RHEA:14265"/>
        <dbReference type="ChEBI" id="CHEBI:57501"/>
        <dbReference type="ChEBI" id="CHEBI:356416"/>
        <dbReference type="EC" id="5.4.3.8"/>
    </reaction>
</comment>
<dbReference type="PROSITE" id="PS00600">
    <property type="entry name" value="AA_TRANSFER_CLASS_3"/>
    <property type="match status" value="1"/>
</dbReference>
<evidence type="ECO:0000256" key="7">
    <source>
        <dbReference type="HAMAP-Rule" id="MF_00375"/>
    </source>
</evidence>
<dbReference type="PANTHER" id="PTHR43713:SF3">
    <property type="entry name" value="GLUTAMATE-1-SEMIALDEHYDE 2,1-AMINOMUTASE 1, CHLOROPLASTIC-RELATED"/>
    <property type="match status" value="1"/>
</dbReference>
<dbReference type="CDD" id="cd00610">
    <property type="entry name" value="OAT_like"/>
    <property type="match status" value="1"/>
</dbReference>
<dbReference type="GO" id="GO:0006782">
    <property type="term" value="P:protoporphyrinogen IX biosynthetic process"/>
    <property type="evidence" value="ECO:0007669"/>
    <property type="project" value="UniProtKB-UniRule"/>
</dbReference>
<keyword evidence="7" id="KW-0963">Cytoplasm</keyword>
<dbReference type="HAMAP" id="MF_00375">
    <property type="entry name" value="HemL_aminotrans_3"/>
    <property type="match status" value="1"/>
</dbReference>
<evidence type="ECO:0000256" key="4">
    <source>
        <dbReference type="ARBA" id="ARBA00022898"/>
    </source>
</evidence>
<dbReference type="STRING" id="1076937.SAMN04488120_11110"/>
<keyword evidence="4 7" id="KW-0663">Pyridoxal phosphate</keyword>
<evidence type="ECO:0000256" key="5">
    <source>
        <dbReference type="ARBA" id="ARBA00023235"/>
    </source>
</evidence>
<dbReference type="PANTHER" id="PTHR43713">
    <property type="entry name" value="GLUTAMATE-1-SEMIALDEHYDE 2,1-AMINOMUTASE"/>
    <property type="match status" value="1"/>
</dbReference>
<dbReference type="AlphaFoldDB" id="A0A1I2JXT5"/>
<proteinExistence type="inferred from homology"/>
<keyword evidence="9" id="KW-1185">Reference proteome</keyword>
<dbReference type="GO" id="GO:0030170">
    <property type="term" value="F:pyridoxal phosphate binding"/>
    <property type="evidence" value="ECO:0007669"/>
    <property type="project" value="InterPro"/>
</dbReference>
<dbReference type="InterPro" id="IPR015422">
    <property type="entry name" value="PyrdxlP-dep_Trfase_small"/>
</dbReference>
<dbReference type="InterPro" id="IPR004639">
    <property type="entry name" value="4pyrrol_synth_GluAld_NH2Trfase"/>
</dbReference>
<dbReference type="UniPathway" id="UPA00251">
    <property type="reaction ID" value="UER00317"/>
</dbReference>
<dbReference type="Proteomes" id="UP000199771">
    <property type="component" value="Unassembled WGS sequence"/>
</dbReference>
<dbReference type="GO" id="GO:0042286">
    <property type="term" value="F:glutamate-1-semialdehyde 2,1-aminomutase activity"/>
    <property type="evidence" value="ECO:0007669"/>
    <property type="project" value="UniProtKB-UniRule"/>
</dbReference>
<dbReference type="GO" id="GO:0008483">
    <property type="term" value="F:transaminase activity"/>
    <property type="evidence" value="ECO:0007669"/>
    <property type="project" value="InterPro"/>
</dbReference>
<evidence type="ECO:0000256" key="1">
    <source>
        <dbReference type="ARBA" id="ARBA00001933"/>
    </source>
</evidence>
<dbReference type="NCBIfam" id="TIGR00713">
    <property type="entry name" value="hemL"/>
    <property type="match status" value="1"/>
</dbReference>
<gene>
    <name evidence="7" type="primary">hemL</name>
    <name evidence="8" type="ORF">SAMN04488120_11110</name>
</gene>
<dbReference type="GO" id="GO:0005737">
    <property type="term" value="C:cytoplasm"/>
    <property type="evidence" value="ECO:0007669"/>
    <property type="project" value="UniProtKB-SubCell"/>
</dbReference>
<comment type="similarity">
    <text evidence="3 7">Belongs to the class-III pyridoxal-phosphate-dependent aminotransferase family. HemL subfamily.</text>
</comment>
<keyword evidence="5 7" id="KW-0413">Isomerase</keyword>